<organism evidence="2 3">
    <name type="scientific">Pseudomonas putida</name>
    <name type="common">Arthrobacter siderocapsulatus</name>
    <dbReference type="NCBI Taxonomy" id="303"/>
    <lineage>
        <taxon>Bacteria</taxon>
        <taxon>Pseudomonadati</taxon>
        <taxon>Pseudomonadota</taxon>
        <taxon>Gammaproteobacteria</taxon>
        <taxon>Pseudomonadales</taxon>
        <taxon>Pseudomonadaceae</taxon>
        <taxon>Pseudomonas</taxon>
    </lineage>
</organism>
<comment type="caution">
    <text evidence="2">The sequence shown here is derived from an EMBL/GenBank/DDBJ whole genome shotgun (WGS) entry which is preliminary data.</text>
</comment>
<protein>
    <submittedName>
        <fullName evidence="2">VPA1269 family protein</fullName>
    </submittedName>
</protein>
<dbReference type="GO" id="GO:0006310">
    <property type="term" value="P:DNA recombination"/>
    <property type="evidence" value="ECO:0007669"/>
    <property type="project" value="UniProtKB-KW"/>
</dbReference>
<evidence type="ECO:0000313" key="3">
    <source>
        <dbReference type="Proteomes" id="UP001202943"/>
    </source>
</evidence>
<evidence type="ECO:0000256" key="1">
    <source>
        <dbReference type="ARBA" id="ARBA00023172"/>
    </source>
</evidence>
<reference evidence="2" key="1">
    <citation type="submission" date="2022-05" db="EMBL/GenBank/DDBJ databases">
        <authorList>
            <person name="Yi M."/>
        </authorList>
    </citation>
    <scope>NUCLEOTIDE SEQUENCE</scope>
    <source>
        <strain evidence="2">DS2</strain>
    </source>
</reference>
<dbReference type="GO" id="GO:0003677">
    <property type="term" value="F:DNA binding"/>
    <property type="evidence" value="ECO:0007669"/>
    <property type="project" value="InterPro"/>
</dbReference>
<reference evidence="2" key="2">
    <citation type="submission" date="2023-08" db="EMBL/GenBank/DDBJ databases">
        <title>Isolation, Identification, Denitrification Characteristics of A Highly Efficient Aerobic Denitrifying Bacterial Strain DS2.</title>
        <authorList>
            <person name="Wang H."/>
        </authorList>
    </citation>
    <scope>NUCLEOTIDE SEQUENCE</scope>
    <source>
        <strain evidence="2">DS2</strain>
    </source>
</reference>
<dbReference type="EMBL" id="JAMHFX010000226">
    <property type="protein sequence ID" value="MCO1623847.1"/>
    <property type="molecule type" value="Genomic_DNA"/>
</dbReference>
<gene>
    <name evidence="2" type="ORF">M8C81_24965</name>
</gene>
<evidence type="ECO:0000313" key="2">
    <source>
        <dbReference type="EMBL" id="MCO1623847.1"/>
    </source>
</evidence>
<sequence>MPEESYCSYDEARQIIAALNICTAGQYRSRYKEHAGLPSNPPIFFAGKGWDCWYVFLSKAKPDLYESLSQAQIAARFLGISTQLEYVARYKEDSRLPSDPVRFYDECKSWRHFFQEDYEKAYPTYEEAKSAARRLGVHTAKEYKNRYLADKKLRSNPNEVYAKTGWKGWGPFLSDELVAIYASYEEAKQATKKLGIVSVPDYRKRYYEDPRLPSSPEKAYSGRGWTNWYDFFDRQKSKFYPTYSEMEQAVHKLGITSKDEYLVRRKEDEKLPCAPWSEYASKGWVSWKFLFRFFKPLFYSDLAEASAAAQRLGIISASDYRAKYKLDPRLPCDPKSHFLPWSGWPNFLGVERDRNYKTYEEAKKAAEKFGFKSYAEYRDGYKQDPRLPSAPYRAFKHKGWISIQDFLSLEIAPDYSDSYPCLCDVYEKHLRFQTNYAIRRMALRVLINGYFHELNLPDDPKFLLLRANKFNAALYISLIESQAESLKQQVHTSISTFFQWVLDEECTDVDGDESVVLNDFRNPFSSILAGFAKGLGYSKLGQTNKPSLGYEYILRARNYLVPDYEMSLSRRVSLSQLEHLQEFFDSRGDWLDVPLSKIDVDDPHTVWRKLERIERVVAGKRRRVVVYQVWSPVRFVALYTLLRFPLRGQQILWLDSGEADREVGVVDMETGTIEWRKNTGHLALRGTRSSTPQAAVQKGINGYPKFYCTTNKTGARDQGYEVEWIPEDLAYWLLVLRDWQEKYSPLDYPTPWTSIKTHAEINSEILKSRGSQCFLFRQDKTGQPITTATAFQTTLPKLLYLIQRGGEDLARKNSQYGPRYLSDYTPHCLRVSLITAYIADGDAPIHIVSKLVGHAALVMTIHYVSLKEHQMRRPMQEAEKRAEYTACDNLVRDVLANGLQSQARNLIATDGNRIFFEKSSTKSANVIFDWGICPMSAAACNIGGDLIENVYAAVEAGYLGQKNCPRCRFFVSGIAFLGGLVSLANEIALEIHDESGRYQAYTAELDELESAWYDASIKDLPFDRELDRKRSVAQQQQSAAKLEVLLRDYGAVNRYVMDCVKAIDHTESENSEAELKLVVSEDLKEMSFRASESTYHLLSEICQNATIYRSANPSRALPLISEMIDRMAANNGLRPAMYKLTNAQKIAACNQLNSLLMSRLHSWERIDNLISGKLMILDVDEYQAGLTPITSEIKAIFSNYVSLTSGAHGDENDE</sequence>
<accession>A0AAW5HT78</accession>
<name>A0AAW5HT78_PSEPU</name>
<proteinExistence type="predicted"/>
<dbReference type="InterPro" id="IPR024965">
    <property type="entry name" value="Putative_integrase"/>
</dbReference>
<dbReference type="RefSeq" id="WP_252461539.1">
    <property type="nucleotide sequence ID" value="NZ_JAMHFX010000226.1"/>
</dbReference>
<dbReference type="Pfam" id="PF14882">
    <property type="entry name" value="INT_rpt"/>
    <property type="match status" value="6"/>
</dbReference>
<dbReference type="GO" id="GO:0015074">
    <property type="term" value="P:DNA integration"/>
    <property type="evidence" value="ECO:0007669"/>
    <property type="project" value="InterPro"/>
</dbReference>
<dbReference type="Gene3D" id="1.10.443.10">
    <property type="entry name" value="Intergrase catalytic core"/>
    <property type="match status" value="1"/>
</dbReference>
<dbReference type="Proteomes" id="UP001202943">
    <property type="component" value="Unassembled WGS sequence"/>
</dbReference>
<dbReference type="AlphaFoldDB" id="A0AAW5HT78"/>
<dbReference type="Pfam" id="PF13009">
    <property type="entry name" value="Integrase_2"/>
    <property type="match status" value="1"/>
</dbReference>
<dbReference type="SUPFAM" id="SSF56349">
    <property type="entry name" value="DNA breaking-rejoining enzymes"/>
    <property type="match status" value="1"/>
</dbReference>
<dbReference type="InterPro" id="IPR011010">
    <property type="entry name" value="DNA_brk_join_enz"/>
</dbReference>
<dbReference type="InterPro" id="IPR028229">
    <property type="entry name" value="Integrase_rpt"/>
</dbReference>
<keyword evidence="1" id="KW-0233">DNA recombination</keyword>
<dbReference type="InterPro" id="IPR013762">
    <property type="entry name" value="Integrase-like_cat_sf"/>
</dbReference>